<protein>
    <recommendedName>
        <fullName evidence="4">Mercuric ion transport protein</fullName>
    </recommendedName>
</protein>
<keyword evidence="1" id="KW-1133">Transmembrane helix</keyword>
<dbReference type="RefSeq" id="WP_203831232.1">
    <property type="nucleotide sequence ID" value="NZ_BAAATY010000074.1"/>
</dbReference>
<dbReference type="EMBL" id="BOMS01000185">
    <property type="protein sequence ID" value="GIE73670.1"/>
    <property type="molecule type" value="Genomic_DNA"/>
</dbReference>
<name>A0ABQ4BSL1_9ACTN</name>
<sequence>MPTVTDRARRLLPSSLTGLAATACAACCLIPLLLAAGAVSGAGWAAAGAWMPGIAVALAGLAGAAWWWTSRRRHRAGCGGDGCACGTP</sequence>
<gene>
    <name evidence="2" type="ORF">Apa02nite_097780</name>
</gene>
<dbReference type="Proteomes" id="UP000624709">
    <property type="component" value="Unassembled WGS sequence"/>
</dbReference>
<reference evidence="2 3" key="1">
    <citation type="submission" date="2021-01" db="EMBL/GenBank/DDBJ databases">
        <title>Whole genome shotgun sequence of Actinoplanes palleronii NBRC 14916.</title>
        <authorList>
            <person name="Komaki H."/>
            <person name="Tamura T."/>
        </authorList>
    </citation>
    <scope>NUCLEOTIDE SEQUENCE [LARGE SCALE GENOMIC DNA]</scope>
    <source>
        <strain evidence="2 3">NBRC 14916</strain>
    </source>
</reference>
<keyword evidence="1" id="KW-0812">Transmembrane</keyword>
<keyword evidence="1" id="KW-0472">Membrane</keyword>
<evidence type="ECO:0000313" key="3">
    <source>
        <dbReference type="Proteomes" id="UP000624709"/>
    </source>
</evidence>
<evidence type="ECO:0008006" key="4">
    <source>
        <dbReference type="Google" id="ProtNLM"/>
    </source>
</evidence>
<accession>A0ABQ4BSL1</accession>
<proteinExistence type="predicted"/>
<comment type="caution">
    <text evidence="2">The sequence shown here is derived from an EMBL/GenBank/DDBJ whole genome shotgun (WGS) entry which is preliminary data.</text>
</comment>
<evidence type="ECO:0000256" key="1">
    <source>
        <dbReference type="SAM" id="Phobius"/>
    </source>
</evidence>
<dbReference type="PROSITE" id="PS51257">
    <property type="entry name" value="PROKAR_LIPOPROTEIN"/>
    <property type="match status" value="1"/>
</dbReference>
<evidence type="ECO:0000313" key="2">
    <source>
        <dbReference type="EMBL" id="GIE73670.1"/>
    </source>
</evidence>
<keyword evidence="3" id="KW-1185">Reference proteome</keyword>
<feature type="transmembrane region" description="Helical" evidence="1">
    <location>
        <begin position="45"/>
        <end position="68"/>
    </location>
</feature>
<organism evidence="2 3">
    <name type="scientific">Actinoplanes palleronii</name>
    <dbReference type="NCBI Taxonomy" id="113570"/>
    <lineage>
        <taxon>Bacteria</taxon>
        <taxon>Bacillati</taxon>
        <taxon>Actinomycetota</taxon>
        <taxon>Actinomycetes</taxon>
        <taxon>Micromonosporales</taxon>
        <taxon>Micromonosporaceae</taxon>
        <taxon>Actinoplanes</taxon>
    </lineage>
</organism>